<dbReference type="PROSITE" id="PS50157">
    <property type="entry name" value="ZINC_FINGER_C2H2_2"/>
    <property type="match status" value="2"/>
</dbReference>
<dbReference type="InterPro" id="IPR036236">
    <property type="entry name" value="Znf_C2H2_sf"/>
</dbReference>
<dbReference type="PROSITE" id="PS00028">
    <property type="entry name" value="ZINC_FINGER_C2H2_1"/>
    <property type="match status" value="2"/>
</dbReference>
<dbReference type="PANTHER" id="PTHR24394">
    <property type="entry name" value="ZINC FINGER PROTEIN"/>
    <property type="match status" value="1"/>
</dbReference>
<comment type="caution">
    <text evidence="11">The sequence shown here is derived from an EMBL/GenBank/DDBJ whole genome shotgun (WGS) entry which is preliminary data.</text>
</comment>
<evidence type="ECO:0000256" key="4">
    <source>
        <dbReference type="ARBA" id="ARBA00022771"/>
    </source>
</evidence>
<dbReference type="Proteomes" id="UP001497623">
    <property type="component" value="Unassembled WGS sequence"/>
</dbReference>
<evidence type="ECO:0000313" key="11">
    <source>
        <dbReference type="EMBL" id="CAL4100216.1"/>
    </source>
</evidence>
<dbReference type="Gene3D" id="1.10.340.70">
    <property type="match status" value="3"/>
</dbReference>
<gene>
    <name evidence="11" type="ORF">MNOR_LOCUS16745</name>
</gene>
<dbReference type="Gene3D" id="3.30.160.60">
    <property type="entry name" value="Classic Zinc Finger"/>
    <property type="match status" value="2"/>
</dbReference>
<keyword evidence="2" id="KW-0479">Metal-binding</keyword>
<dbReference type="EMBL" id="CAXKWB010011152">
    <property type="protein sequence ID" value="CAL4100216.1"/>
    <property type="molecule type" value="Genomic_DNA"/>
</dbReference>
<keyword evidence="7" id="KW-0804">Transcription</keyword>
<sequence length="647" mass="75141">MDIHPKHTYDYFSKDPKTMLVISTSLPMFEKESTETTDEEYFPSLPKQDSQGHLPFENHASIKTSAEIKNEFHVKDHGDLMLVCEVCGYKSIYEEDIENHKKTHRFVCERCNKTFKVRLHLERHMLIHTAIRKYECSQCDRKFTQESHLKNHNKNHNLTTKLNEHNSSTASQDTAININKIFDYVVNKKYACGILKNERSNIRRLSKPYFAQNGKLFYRHRAKKVGNLGNEYRELLVILDQDEQRSIIKSIHTGSGTHLGITNTRSKILEKFYWKNVGKDVKDLILACDPCDRPKVFPVRNPFRKIGDGNYNSSTVLQDIAAHIDVDWCNSSTTVSQEKAGNIDLIFEYVVNKKYASGMTKMEKGNLRRLSRHYISRSGQLFYHHRAKKVRNKIGNNGDEYREVLVIRNQDEQRRIIESMHMGSGNHLGIERTRLKILEKFYWKNVGRDVREYIFACKHCHKNLPSPVPKINIDMIFENVVNNQLSPGMSKDDKGNLRRVSKNYIARSGQLYYNQRTEGVGDSGNEYKELLVIRNRDEQMRIIKSTHMGSEESNTAHSLLSIMKSIHKGSRDRNTADCLESHLSIDKTKAKILEKFYWKNVGKDVREFILACNHCKKLNPVLKSKKLNVDELSPVQEPSEVMAQIWG</sequence>
<dbReference type="GO" id="GO:0003677">
    <property type="term" value="F:DNA binding"/>
    <property type="evidence" value="ECO:0007669"/>
    <property type="project" value="UniProtKB-KW"/>
</dbReference>
<organism evidence="11 12">
    <name type="scientific">Meganyctiphanes norvegica</name>
    <name type="common">Northern krill</name>
    <name type="synonym">Thysanopoda norvegica</name>
    <dbReference type="NCBI Taxonomy" id="48144"/>
    <lineage>
        <taxon>Eukaryota</taxon>
        <taxon>Metazoa</taxon>
        <taxon>Ecdysozoa</taxon>
        <taxon>Arthropoda</taxon>
        <taxon>Crustacea</taxon>
        <taxon>Multicrustacea</taxon>
        <taxon>Malacostraca</taxon>
        <taxon>Eumalacostraca</taxon>
        <taxon>Eucarida</taxon>
        <taxon>Euphausiacea</taxon>
        <taxon>Euphausiidae</taxon>
        <taxon>Meganyctiphanes</taxon>
    </lineage>
</organism>
<keyword evidence="5" id="KW-0862">Zinc</keyword>
<dbReference type="Pfam" id="PF00096">
    <property type="entry name" value="zf-C2H2"/>
    <property type="match status" value="2"/>
</dbReference>
<dbReference type="GO" id="GO:0000981">
    <property type="term" value="F:DNA-binding transcription factor activity, RNA polymerase II-specific"/>
    <property type="evidence" value="ECO:0007669"/>
    <property type="project" value="TreeGrafter"/>
</dbReference>
<evidence type="ECO:0000256" key="2">
    <source>
        <dbReference type="ARBA" id="ARBA00022723"/>
    </source>
</evidence>
<evidence type="ECO:0000259" key="10">
    <source>
        <dbReference type="PROSITE" id="PS50157"/>
    </source>
</evidence>
<keyword evidence="12" id="KW-1185">Reference proteome</keyword>
<dbReference type="FunFam" id="3.30.160.60:FF:000446">
    <property type="entry name" value="Zinc finger protein"/>
    <property type="match status" value="1"/>
</dbReference>
<dbReference type="GO" id="GO:0008270">
    <property type="term" value="F:zinc ion binding"/>
    <property type="evidence" value="ECO:0007669"/>
    <property type="project" value="UniProtKB-KW"/>
</dbReference>
<evidence type="ECO:0000256" key="8">
    <source>
        <dbReference type="ARBA" id="ARBA00023242"/>
    </source>
</evidence>
<protein>
    <recommendedName>
        <fullName evidence="10">C2H2-type domain-containing protein</fullName>
    </recommendedName>
</protein>
<dbReference type="SMART" id="SM00355">
    <property type="entry name" value="ZnF_C2H2"/>
    <property type="match status" value="3"/>
</dbReference>
<dbReference type="Pfam" id="PF17921">
    <property type="entry name" value="Integrase_H2C2"/>
    <property type="match status" value="3"/>
</dbReference>
<dbReference type="SUPFAM" id="SSF57667">
    <property type="entry name" value="beta-beta-alpha zinc fingers"/>
    <property type="match status" value="1"/>
</dbReference>
<dbReference type="PANTHER" id="PTHR24394:SF48">
    <property type="entry name" value="ZINC FINGER PROTEIN 771"/>
    <property type="match status" value="1"/>
</dbReference>
<reference evidence="11 12" key="1">
    <citation type="submission" date="2024-05" db="EMBL/GenBank/DDBJ databases">
        <authorList>
            <person name="Wallberg A."/>
        </authorList>
    </citation>
    <scope>NUCLEOTIDE SEQUENCE [LARGE SCALE GENOMIC DNA]</scope>
</reference>
<evidence type="ECO:0000256" key="1">
    <source>
        <dbReference type="ARBA" id="ARBA00004123"/>
    </source>
</evidence>
<evidence type="ECO:0000256" key="6">
    <source>
        <dbReference type="ARBA" id="ARBA00023015"/>
    </source>
</evidence>
<dbReference type="GO" id="GO:0005634">
    <property type="term" value="C:nucleus"/>
    <property type="evidence" value="ECO:0007669"/>
    <property type="project" value="UniProtKB-SubCell"/>
</dbReference>
<accession>A0AAV2QT09</accession>
<dbReference type="InterPro" id="IPR041588">
    <property type="entry name" value="Integrase_H2C2"/>
</dbReference>
<dbReference type="AlphaFoldDB" id="A0AAV2QT09"/>
<evidence type="ECO:0000256" key="5">
    <source>
        <dbReference type="ARBA" id="ARBA00022833"/>
    </source>
</evidence>
<keyword evidence="6" id="KW-0805">Transcription regulation</keyword>
<keyword evidence="4 9" id="KW-0863">Zinc-finger</keyword>
<name>A0AAV2QT09_MEGNR</name>
<keyword evidence="8" id="KW-0539">Nucleus</keyword>
<evidence type="ECO:0000256" key="7">
    <source>
        <dbReference type="ARBA" id="ARBA00023163"/>
    </source>
</evidence>
<proteinExistence type="predicted"/>
<keyword evidence="3" id="KW-0677">Repeat</keyword>
<comment type="subcellular location">
    <subcellularLocation>
        <location evidence="1">Nucleus</location>
    </subcellularLocation>
</comment>
<evidence type="ECO:0000256" key="9">
    <source>
        <dbReference type="PROSITE-ProRule" id="PRU00042"/>
    </source>
</evidence>
<feature type="domain" description="C2H2-type" evidence="10">
    <location>
        <begin position="106"/>
        <end position="133"/>
    </location>
</feature>
<feature type="domain" description="C2H2-type" evidence="10">
    <location>
        <begin position="134"/>
        <end position="161"/>
    </location>
</feature>
<evidence type="ECO:0000256" key="3">
    <source>
        <dbReference type="ARBA" id="ARBA00022737"/>
    </source>
</evidence>
<evidence type="ECO:0000313" key="12">
    <source>
        <dbReference type="Proteomes" id="UP001497623"/>
    </source>
</evidence>
<dbReference type="InterPro" id="IPR013087">
    <property type="entry name" value="Znf_C2H2_type"/>
</dbReference>